<accession>A0A177CMF5</accession>
<name>A0A177CMF5_9PLEO</name>
<sequence>MQYSITCASIFSSAIANTTESILERKRQNCSPTCTARVSYTRKVHRVHPRHLVSLEISRGTGNSSQFSCTCKVH</sequence>
<proteinExistence type="predicted"/>
<organism evidence="1 2">
    <name type="scientific">Paraphaeosphaeria sporulosa</name>
    <dbReference type="NCBI Taxonomy" id="1460663"/>
    <lineage>
        <taxon>Eukaryota</taxon>
        <taxon>Fungi</taxon>
        <taxon>Dikarya</taxon>
        <taxon>Ascomycota</taxon>
        <taxon>Pezizomycotina</taxon>
        <taxon>Dothideomycetes</taxon>
        <taxon>Pleosporomycetidae</taxon>
        <taxon>Pleosporales</taxon>
        <taxon>Massarineae</taxon>
        <taxon>Didymosphaeriaceae</taxon>
        <taxon>Paraphaeosphaeria</taxon>
    </lineage>
</organism>
<gene>
    <name evidence="1" type="ORF">CC84DRAFT_577203</name>
</gene>
<evidence type="ECO:0000313" key="1">
    <source>
        <dbReference type="EMBL" id="OAG08441.1"/>
    </source>
</evidence>
<dbReference type="GeneID" id="28770222"/>
<dbReference type="AlphaFoldDB" id="A0A177CMF5"/>
<dbReference type="Proteomes" id="UP000077069">
    <property type="component" value="Unassembled WGS sequence"/>
</dbReference>
<dbReference type="InParanoid" id="A0A177CMF5"/>
<evidence type="ECO:0000313" key="2">
    <source>
        <dbReference type="Proteomes" id="UP000077069"/>
    </source>
</evidence>
<reference evidence="1 2" key="1">
    <citation type="submission" date="2016-05" db="EMBL/GenBank/DDBJ databases">
        <title>Comparative analysis of secretome profiles of manganese(II)-oxidizing ascomycete fungi.</title>
        <authorList>
            <consortium name="DOE Joint Genome Institute"/>
            <person name="Zeiner C.A."/>
            <person name="Purvine S.O."/>
            <person name="Zink E.M."/>
            <person name="Wu S."/>
            <person name="Pasa-Tolic L."/>
            <person name="Chaput D.L."/>
            <person name="Haridas S."/>
            <person name="Grigoriev I.V."/>
            <person name="Santelli C.M."/>
            <person name="Hansel C.M."/>
        </authorList>
    </citation>
    <scope>NUCLEOTIDE SEQUENCE [LARGE SCALE GENOMIC DNA]</scope>
    <source>
        <strain evidence="1 2">AP3s5-JAC2a</strain>
    </source>
</reference>
<protein>
    <submittedName>
        <fullName evidence="1">Uncharacterized protein</fullName>
    </submittedName>
</protein>
<keyword evidence="2" id="KW-1185">Reference proteome</keyword>
<dbReference type="EMBL" id="KV441550">
    <property type="protein sequence ID" value="OAG08441.1"/>
    <property type="molecule type" value="Genomic_DNA"/>
</dbReference>
<dbReference type="RefSeq" id="XP_018038806.1">
    <property type="nucleotide sequence ID" value="XM_018186736.1"/>
</dbReference>